<evidence type="ECO:0000313" key="2">
    <source>
        <dbReference type="Proteomes" id="UP000323054"/>
    </source>
</evidence>
<dbReference type="Pfam" id="PF11041">
    <property type="entry name" value="Phage_Wedge1"/>
    <property type="match status" value="1"/>
</dbReference>
<sequence>MATKHGLEMLLSQYYNSPNLKKYISIFIEEFAEVKQAMSDSVKYRYLADSFGVMVDDIAYIVGTERTIIGAEAIGYFGFYRDPSAYPAGDDNDPDVGGILKSDYDKDSGDFVRTDEQLKNAIRARITKITGNCNIEQIITYLELVIGRDLDLEIREGFKRMDYIVHESLSVADKVMLAHMIPRFKPVGITVTLEDNNGVIDLVFSSKDFPPET</sequence>
<dbReference type="InterPro" id="IPR021283">
    <property type="entry name" value="Phage_Wedge1"/>
</dbReference>
<accession>A0A5B9N177</accession>
<dbReference type="Proteomes" id="UP000323054">
    <property type="component" value="Segment"/>
</dbReference>
<gene>
    <name evidence="1" type="ORF">Mangalitsa_075</name>
</gene>
<keyword evidence="2" id="KW-1185">Reference proteome</keyword>
<dbReference type="EMBL" id="MN045229">
    <property type="protein sequence ID" value="QEG07877.1"/>
    <property type="molecule type" value="Genomic_DNA"/>
</dbReference>
<reference evidence="2" key="1">
    <citation type="submission" date="2019-06" db="EMBL/GenBank/DDBJ databases">
        <title>Complete Genome Sequence of Escherichia coli Myophage Mangalitsa.</title>
        <authorList>
            <person name="Atkison C.L."/>
            <person name="Boeckman J."/>
            <person name="Newkirk H."/>
            <person name="Liu M."/>
            <person name="Gill J.J."/>
            <person name="Cahill J."/>
            <person name="Ramsey J."/>
        </authorList>
    </citation>
    <scope>NUCLEOTIDE SEQUENCE [LARGE SCALE GENOMIC DNA]</scope>
</reference>
<organism evidence="1 2">
    <name type="scientific">Escherichia phage Mangalitsa</name>
    <dbReference type="NCBI Taxonomy" id="2589658"/>
    <lineage>
        <taxon>Viruses</taxon>
        <taxon>Duplodnaviria</taxon>
        <taxon>Heunggongvirae</taxon>
        <taxon>Uroviricota</taxon>
        <taxon>Caudoviricetes</taxon>
        <taxon>Chaseviridae</taxon>
        <taxon>Cleopatravirinae</taxon>
        <taxon>Carltongylesvirus</taxon>
        <taxon>Carltongylesvirus mangalitsa</taxon>
    </lineage>
</organism>
<protein>
    <submittedName>
        <fullName evidence="1">Baseplate protein</fullName>
    </submittedName>
</protein>
<proteinExistence type="predicted"/>
<evidence type="ECO:0000313" key="1">
    <source>
        <dbReference type="EMBL" id="QEG07877.1"/>
    </source>
</evidence>
<name>A0A5B9N177_9CAUD</name>